<evidence type="ECO:0000313" key="3">
    <source>
        <dbReference type="Proteomes" id="UP000485058"/>
    </source>
</evidence>
<feature type="compositionally biased region" description="Low complexity" evidence="1">
    <location>
        <begin position="48"/>
        <end position="69"/>
    </location>
</feature>
<gene>
    <name evidence="2" type="ORF">HaLaN_00923</name>
</gene>
<evidence type="ECO:0000313" key="2">
    <source>
        <dbReference type="EMBL" id="GFH06313.1"/>
    </source>
</evidence>
<keyword evidence="3" id="KW-1185">Reference proteome</keyword>
<sequence length="240" mass="24320">MSLTLALPKGTPTKGQRALRPKSTPTKGQTAGMAPNPPLQRSEIPFRLPASASPSQASPGQLQQAARLRGPPPPLPPPSVSLVDGPLFQWLKATVVAGQAALGSGTASNSTASRGVGTTGAAAGGVAPAAAAKGDTGTGAGVEAGNMATGVQGMGGGGAVTKTVATLQEVPTFMAQPNIYQVPLNSCWLGMEFAEWARAVQPMMMVVQCGSAVLMPMLKLLIDPSKELPPYAWASFAPRV</sequence>
<feature type="region of interest" description="Disordered" evidence="1">
    <location>
        <begin position="1"/>
        <end position="81"/>
    </location>
</feature>
<comment type="caution">
    <text evidence="2">The sequence shown here is derived from an EMBL/GenBank/DDBJ whole genome shotgun (WGS) entry which is preliminary data.</text>
</comment>
<accession>A0A699Y8B9</accession>
<dbReference type="AlphaFoldDB" id="A0A699Y8B9"/>
<evidence type="ECO:0000256" key="1">
    <source>
        <dbReference type="SAM" id="MobiDB-lite"/>
    </source>
</evidence>
<proteinExistence type="predicted"/>
<dbReference type="EMBL" id="BLLF01000032">
    <property type="protein sequence ID" value="GFH06313.1"/>
    <property type="molecule type" value="Genomic_DNA"/>
</dbReference>
<dbReference type="Proteomes" id="UP000485058">
    <property type="component" value="Unassembled WGS sequence"/>
</dbReference>
<name>A0A699Y8B9_HAELA</name>
<feature type="compositionally biased region" description="Pro residues" evidence="1">
    <location>
        <begin position="70"/>
        <end position="79"/>
    </location>
</feature>
<reference evidence="2 3" key="1">
    <citation type="submission" date="2020-02" db="EMBL/GenBank/DDBJ databases">
        <title>Draft genome sequence of Haematococcus lacustris strain NIES-144.</title>
        <authorList>
            <person name="Morimoto D."/>
            <person name="Nakagawa S."/>
            <person name="Yoshida T."/>
            <person name="Sawayama S."/>
        </authorList>
    </citation>
    <scope>NUCLEOTIDE SEQUENCE [LARGE SCALE GENOMIC DNA]</scope>
    <source>
        <strain evidence="2 3">NIES-144</strain>
    </source>
</reference>
<protein>
    <submittedName>
        <fullName evidence="2">Uncharacterized protein</fullName>
    </submittedName>
</protein>
<organism evidence="2 3">
    <name type="scientific">Haematococcus lacustris</name>
    <name type="common">Green alga</name>
    <name type="synonym">Haematococcus pluvialis</name>
    <dbReference type="NCBI Taxonomy" id="44745"/>
    <lineage>
        <taxon>Eukaryota</taxon>
        <taxon>Viridiplantae</taxon>
        <taxon>Chlorophyta</taxon>
        <taxon>core chlorophytes</taxon>
        <taxon>Chlorophyceae</taxon>
        <taxon>CS clade</taxon>
        <taxon>Chlamydomonadales</taxon>
        <taxon>Haematococcaceae</taxon>
        <taxon>Haematococcus</taxon>
    </lineage>
</organism>